<sequence>MSYFRKRYVCLENTFISPLGFLGVSKETLGLKNRSIVWVLQVVQDYALWDVIENGNSFKPVAQITTNNAGTSTTHILGPVTTEEKAQKKNNVKVRSMLLMALSNDHLMTFNQYKNAKSLFAAIETRFVGNEATKKTQKTLLKKMYENFSATSTESLDSVFNRLRKIVSQLVVLGEFILQEYLNLKFLRSFHSEWNTHVVVWRNKSDLDTMSIDDLYINFKIVKQKVKGTTSSNSRSQNMDFLSSPSTNSTNEVHIACEVSTTGTQPRSQITDNSKKGLGYESYHVVPPPPTGLFSPPKLDLSNSGLEEFKQSEFESYGPKSYEKESKNASKDILNELKESLYALLVKDRVSENKDFLVESPIVVEKKTHVPTIAKVEVVRPKQQEKPVRKPVKLRAVNTVRPNSAVVNVVRVNKVNAVKASACWVWRPTKPNGESIKLKRHNYIDSHPQHVQEDQGYVDSRCSRHITGNMSYLSNYKEFDGGYVTFGEGAKGGRIIGKGTLKTGKLDFEDVYFVKELKFNLFSVSQMCDKKNSVLFTNTGCFVLSPDFKLTGESRVSLKVPRRNNMYNNKALVVKSHNKTLYELFRGRTPALSFMRPFECHVTILNTLDHLEKFDGKSDDDIFVGYSLNSKAFRVYNFKTRKVEENLYIRFLEDKPSTTSNGPEWLFDIDMLTKSMNYVPVIAGTNSNDFVGTEEILGAGFEDPDHPDKVYKVVKALYGLHQVLRAYGYEKTLVKDVDGNDVDVHLYRSMIGSLMYLTASRLDIIYLKGYPKLGLWYPKDSPFELVAYTDSDYAGASLDRKSTTGGYQFLGSRLISWQCKKQTMVATSTTETKYVAAASCCRQVKQSSMVGFDEMIQ</sequence>
<organism evidence="3">
    <name type="scientific">Tanacetum cinerariifolium</name>
    <name type="common">Dalmatian daisy</name>
    <name type="synonym">Chrysanthemum cinerariifolium</name>
    <dbReference type="NCBI Taxonomy" id="118510"/>
    <lineage>
        <taxon>Eukaryota</taxon>
        <taxon>Viridiplantae</taxon>
        <taxon>Streptophyta</taxon>
        <taxon>Embryophyta</taxon>
        <taxon>Tracheophyta</taxon>
        <taxon>Spermatophyta</taxon>
        <taxon>Magnoliopsida</taxon>
        <taxon>eudicotyledons</taxon>
        <taxon>Gunneridae</taxon>
        <taxon>Pentapetalae</taxon>
        <taxon>asterids</taxon>
        <taxon>campanulids</taxon>
        <taxon>Asterales</taxon>
        <taxon>Asteraceae</taxon>
        <taxon>Asteroideae</taxon>
        <taxon>Anthemideae</taxon>
        <taxon>Anthemidinae</taxon>
        <taxon>Tanacetum</taxon>
    </lineage>
</organism>
<accession>A0A6L2NHD8</accession>
<protein>
    <submittedName>
        <fullName evidence="3">Putative ribonuclease H-like domain-containing protein</fullName>
    </submittedName>
</protein>
<proteinExistence type="predicted"/>
<dbReference type="AlphaFoldDB" id="A0A6L2NHD8"/>
<feature type="domain" description="Retrovirus-related Pol polyprotein from transposon TNT 1-94-like beta-barrel" evidence="1">
    <location>
        <begin position="457"/>
        <end position="530"/>
    </location>
</feature>
<dbReference type="Pfam" id="PF25597">
    <property type="entry name" value="SH3_retrovirus"/>
    <property type="match status" value="1"/>
</dbReference>
<dbReference type="Pfam" id="PF22936">
    <property type="entry name" value="Pol_BBD"/>
    <property type="match status" value="1"/>
</dbReference>
<evidence type="ECO:0000259" key="1">
    <source>
        <dbReference type="Pfam" id="PF22936"/>
    </source>
</evidence>
<dbReference type="EMBL" id="BKCJ010009139">
    <property type="protein sequence ID" value="GEU85593.1"/>
    <property type="molecule type" value="Genomic_DNA"/>
</dbReference>
<evidence type="ECO:0000313" key="3">
    <source>
        <dbReference type="EMBL" id="GEU85593.1"/>
    </source>
</evidence>
<name>A0A6L2NHD8_TANCI</name>
<dbReference type="PANTHER" id="PTHR11439">
    <property type="entry name" value="GAG-POL-RELATED RETROTRANSPOSON"/>
    <property type="match status" value="1"/>
</dbReference>
<comment type="caution">
    <text evidence="3">The sequence shown here is derived from an EMBL/GenBank/DDBJ whole genome shotgun (WGS) entry which is preliminary data.</text>
</comment>
<feature type="domain" description="Retroviral polymerase SH3-like" evidence="2">
    <location>
        <begin position="600"/>
        <end position="658"/>
    </location>
</feature>
<reference evidence="3" key="1">
    <citation type="journal article" date="2019" name="Sci. Rep.">
        <title>Draft genome of Tanacetum cinerariifolium, the natural source of mosquito coil.</title>
        <authorList>
            <person name="Yamashiro T."/>
            <person name="Shiraishi A."/>
            <person name="Satake H."/>
            <person name="Nakayama K."/>
        </authorList>
    </citation>
    <scope>NUCLEOTIDE SEQUENCE</scope>
</reference>
<dbReference type="Pfam" id="PF14223">
    <property type="entry name" value="Retrotran_gag_2"/>
    <property type="match status" value="1"/>
</dbReference>
<gene>
    <name evidence="3" type="ORF">Tci_057571</name>
</gene>
<evidence type="ECO:0000259" key="2">
    <source>
        <dbReference type="Pfam" id="PF25597"/>
    </source>
</evidence>
<dbReference type="InterPro" id="IPR054722">
    <property type="entry name" value="PolX-like_BBD"/>
</dbReference>
<dbReference type="InterPro" id="IPR057670">
    <property type="entry name" value="SH3_retrovirus"/>
</dbReference>
<dbReference type="PANTHER" id="PTHR11439:SF495">
    <property type="entry name" value="REVERSE TRANSCRIPTASE, RNA-DEPENDENT DNA POLYMERASE-RELATED"/>
    <property type="match status" value="1"/>
</dbReference>
<dbReference type="CDD" id="cd09272">
    <property type="entry name" value="RNase_HI_RT_Ty1"/>
    <property type="match status" value="1"/>
</dbReference>